<protein>
    <submittedName>
        <fullName evidence="1">Uncharacterized protein</fullName>
    </submittedName>
</protein>
<dbReference type="Proteomes" id="UP000224362">
    <property type="component" value="Segment"/>
</dbReference>
<sequence>MTIIKMTFSPVKGGGLRTHKSLAYSETPKTYQDIVFDNDRSLSVLHKSNLMKPDSIMREAGWGTIYCLEQDIEAARQLLLDYIRTSIQREVASVATRAFNVQQAFDEMDENLPIKFANSTWNNHSTVHLSGRS</sequence>
<organism evidence="1 2">
    <name type="scientific">Serratia phage 2050H1</name>
    <dbReference type="NCBI Taxonomy" id="2024250"/>
    <lineage>
        <taxon>Viruses</taxon>
        <taxon>Duplodnaviria</taxon>
        <taxon>Heunggongvirae</taxon>
        <taxon>Uroviricota</taxon>
        <taxon>Caudoviricetes</taxon>
        <taxon>Pantevenvirales</taxon>
        <taxon>Ackermannviridae</taxon>
        <taxon>Miltonvirus</taxon>
        <taxon>Miltonvirus MAM1</taxon>
    </lineage>
</organism>
<accession>A0A249Y2P6</accession>
<evidence type="ECO:0000313" key="1">
    <source>
        <dbReference type="EMBL" id="ASZ78960.1"/>
    </source>
</evidence>
<proteinExistence type="predicted"/>
<reference evidence="1 2" key="1">
    <citation type="submission" date="2017-06" db="EMBL/GenBank/DDBJ databases">
        <authorList>
            <person name="Kim H.J."/>
            <person name="Triplett B.A."/>
        </authorList>
    </citation>
    <scope>NUCLEOTIDE SEQUENCE [LARGE SCALE GENOMIC DNA]</scope>
</reference>
<gene>
    <name evidence="1" type="ORF">2050H1_194</name>
</gene>
<evidence type="ECO:0000313" key="2">
    <source>
        <dbReference type="Proteomes" id="UP000224362"/>
    </source>
</evidence>
<name>A0A249Y2P6_9CAUD</name>
<dbReference type="EMBL" id="MF285619">
    <property type="protein sequence ID" value="ASZ78960.1"/>
    <property type="molecule type" value="Genomic_DNA"/>
</dbReference>